<reference evidence="2 3" key="1">
    <citation type="submission" date="2020-10" db="EMBL/GenBank/DDBJ databases">
        <title>Phylogeny of dyella-like bacteria.</title>
        <authorList>
            <person name="Fu J."/>
        </authorList>
    </citation>
    <scope>NUCLEOTIDE SEQUENCE [LARGE SCALE GENOMIC DNA]</scope>
    <source>
        <strain evidence="2 3">JP1</strain>
    </source>
</reference>
<dbReference type="Pfam" id="PF00753">
    <property type="entry name" value="Lactamase_B"/>
    <property type="match status" value="1"/>
</dbReference>
<dbReference type="Proteomes" id="UP001620461">
    <property type="component" value="Unassembled WGS sequence"/>
</dbReference>
<proteinExistence type="predicted"/>
<gene>
    <name evidence="2" type="ORF">ISP15_18280</name>
</gene>
<feature type="domain" description="Metallo-beta-lactamase" evidence="1">
    <location>
        <begin position="4"/>
        <end position="36"/>
    </location>
</feature>
<organism evidence="2 3">
    <name type="scientific">Dyella jejuensis</name>
    <dbReference type="NCBI Taxonomy" id="1432009"/>
    <lineage>
        <taxon>Bacteria</taxon>
        <taxon>Pseudomonadati</taxon>
        <taxon>Pseudomonadota</taxon>
        <taxon>Gammaproteobacteria</taxon>
        <taxon>Lysobacterales</taxon>
        <taxon>Rhodanobacteraceae</taxon>
        <taxon>Dyella</taxon>
    </lineage>
</organism>
<accession>A0ABW8JMQ8</accession>
<sequence>MGSREGVDAVVCTHLHVDHVGWNTMLENGKWMPTFPKARYLIGRREYDFWSVCNDEVNRPGIRGGSNS</sequence>
<dbReference type="SUPFAM" id="SSF56281">
    <property type="entry name" value="Metallo-hydrolase/oxidoreductase"/>
    <property type="match status" value="1"/>
</dbReference>
<evidence type="ECO:0000313" key="2">
    <source>
        <dbReference type="EMBL" id="MFK2902279.1"/>
    </source>
</evidence>
<protein>
    <submittedName>
        <fullName evidence="2">MBL fold metallo-hydrolase</fullName>
    </submittedName>
</protein>
<dbReference type="Gene3D" id="3.60.15.10">
    <property type="entry name" value="Ribonuclease Z/Hydroxyacylglutathione hydrolase-like"/>
    <property type="match status" value="1"/>
</dbReference>
<name>A0ABW8JMQ8_9GAMM</name>
<keyword evidence="3" id="KW-1185">Reference proteome</keyword>
<dbReference type="InterPro" id="IPR036866">
    <property type="entry name" value="RibonucZ/Hydroxyglut_hydro"/>
</dbReference>
<comment type="caution">
    <text evidence="2">The sequence shown here is derived from an EMBL/GenBank/DDBJ whole genome shotgun (WGS) entry which is preliminary data.</text>
</comment>
<dbReference type="InterPro" id="IPR001279">
    <property type="entry name" value="Metallo-B-lactamas"/>
</dbReference>
<evidence type="ECO:0000313" key="3">
    <source>
        <dbReference type="Proteomes" id="UP001620461"/>
    </source>
</evidence>
<evidence type="ECO:0000259" key="1">
    <source>
        <dbReference type="Pfam" id="PF00753"/>
    </source>
</evidence>
<dbReference type="EMBL" id="JADIKJ010000072">
    <property type="protein sequence ID" value="MFK2902279.1"/>
    <property type="molecule type" value="Genomic_DNA"/>
</dbReference>